<comment type="caution">
    <text evidence="2">The sequence shown here is derived from an EMBL/GenBank/DDBJ whole genome shotgun (WGS) entry which is preliminary data.</text>
</comment>
<sequence>MATASQCPQAMGTGRRRPPAYGVAGGRRGCEGQLMRVEPMTYEHSRVKSRAPGLGEARGVKNVDRRVQRSRSSELEIIH</sequence>
<proteinExistence type="predicted"/>
<evidence type="ECO:0000313" key="3">
    <source>
        <dbReference type="Proteomes" id="UP001314170"/>
    </source>
</evidence>
<reference evidence="2 3" key="1">
    <citation type="submission" date="2024-01" db="EMBL/GenBank/DDBJ databases">
        <authorList>
            <person name="Waweru B."/>
        </authorList>
    </citation>
    <scope>NUCLEOTIDE SEQUENCE [LARGE SCALE GENOMIC DNA]</scope>
</reference>
<evidence type="ECO:0000313" key="2">
    <source>
        <dbReference type="EMBL" id="CAK7332485.1"/>
    </source>
</evidence>
<dbReference type="AlphaFoldDB" id="A0AAV1REJ5"/>
<evidence type="ECO:0000256" key="1">
    <source>
        <dbReference type="SAM" id="MobiDB-lite"/>
    </source>
</evidence>
<accession>A0AAV1REJ5</accession>
<organism evidence="2 3">
    <name type="scientific">Dovyalis caffra</name>
    <dbReference type="NCBI Taxonomy" id="77055"/>
    <lineage>
        <taxon>Eukaryota</taxon>
        <taxon>Viridiplantae</taxon>
        <taxon>Streptophyta</taxon>
        <taxon>Embryophyta</taxon>
        <taxon>Tracheophyta</taxon>
        <taxon>Spermatophyta</taxon>
        <taxon>Magnoliopsida</taxon>
        <taxon>eudicotyledons</taxon>
        <taxon>Gunneridae</taxon>
        <taxon>Pentapetalae</taxon>
        <taxon>rosids</taxon>
        <taxon>fabids</taxon>
        <taxon>Malpighiales</taxon>
        <taxon>Salicaceae</taxon>
        <taxon>Flacourtieae</taxon>
        <taxon>Dovyalis</taxon>
    </lineage>
</organism>
<gene>
    <name evidence="2" type="ORF">DCAF_LOCUS9003</name>
</gene>
<dbReference type="EMBL" id="CAWUPB010000913">
    <property type="protein sequence ID" value="CAK7332485.1"/>
    <property type="molecule type" value="Genomic_DNA"/>
</dbReference>
<keyword evidence="3" id="KW-1185">Reference proteome</keyword>
<dbReference type="Proteomes" id="UP001314170">
    <property type="component" value="Unassembled WGS sequence"/>
</dbReference>
<feature type="region of interest" description="Disordered" evidence="1">
    <location>
        <begin position="1"/>
        <end position="26"/>
    </location>
</feature>
<name>A0AAV1REJ5_9ROSI</name>
<protein>
    <submittedName>
        <fullName evidence="2">Uncharacterized protein</fullName>
    </submittedName>
</protein>